<evidence type="ECO:0000313" key="1">
    <source>
        <dbReference type="EMBL" id="TAA74380.1"/>
    </source>
</evidence>
<dbReference type="Proteomes" id="UP000316238">
    <property type="component" value="Unassembled WGS sequence"/>
</dbReference>
<dbReference type="EMBL" id="NQJD01000028">
    <property type="protein sequence ID" value="TAA74380.1"/>
    <property type="molecule type" value="Genomic_DNA"/>
</dbReference>
<reference evidence="1" key="1">
    <citation type="submission" date="2017-07" db="EMBL/GenBank/DDBJ databases">
        <title>The cable genome - Insights into the physiology and evolution of filamentous bacteria capable of sulfide oxidation via long distance electron transfer.</title>
        <authorList>
            <person name="Thorup C."/>
            <person name="Bjerg J.T."/>
            <person name="Schreiber L."/>
            <person name="Nielsen L.P."/>
            <person name="Kjeldsen K.U."/>
            <person name="Boesen T."/>
            <person name="Boggild A."/>
            <person name="Meysman F."/>
            <person name="Geelhoed J."/>
            <person name="Schramm A."/>
        </authorList>
    </citation>
    <scope>NUCLEOTIDE SEQUENCE [LARGE SCALE GENOMIC DNA]</scope>
    <source>
        <strain evidence="1">GS</strain>
    </source>
</reference>
<comment type="caution">
    <text evidence="1">The sequence shown here is derived from an EMBL/GenBank/DDBJ whole genome shotgun (WGS) entry which is preliminary data.</text>
</comment>
<protein>
    <submittedName>
        <fullName evidence="1">Uncharacterized protein</fullName>
    </submittedName>
</protein>
<keyword evidence="2" id="KW-1185">Reference proteome</keyword>
<name>A0A521G041_9BACT</name>
<gene>
    <name evidence="1" type="ORF">CDV28_12814</name>
</gene>
<sequence>MGKKIYKSDGGKMNIAIGKHAVAEQTINHAVPQGVPVEDLLKLLAEIKAKLPELPAEAQAELRNEVEGAELQARKDKPDGKKIAAKLEAAKDVLTAIPGTVAAALPVGELLGKALIWCGKAVGM</sequence>
<evidence type="ECO:0000313" key="2">
    <source>
        <dbReference type="Proteomes" id="UP000316238"/>
    </source>
</evidence>
<organism evidence="1 2">
    <name type="scientific">Candidatus Electronema aureum</name>
    <dbReference type="NCBI Taxonomy" id="2005002"/>
    <lineage>
        <taxon>Bacteria</taxon>
        <taxon>Pseudomonadati</taxon>
        <taxon>Thermodesulfobacteriota</taxon>
        <taxon>Desulfobulbia</taxon>
        <taxon>Desulfobulbales</taxon>
        <taxon>Desulfobulbaceae</taxon>
        <taxon>Candidatus Electronema</taxon>
    </lineage>
</organism>
<proteinExistence type="predicted"/>
<accession>A0A521G041</accession>
<dbReference type="AlphaFoldDB" id="A0A521G041"/>